<dbReference type="Pfam" id="PF03022">
    <property type="entry name" value="MRJP"/>
    <property type="match status" value="1"/>
</dbReference>
<dbReference type="PANTHER" id="PTHR10009:SF11">
    <property type="entry name" value="RH54244P"/>
    <property type="match status" value="1"/>
</dbReference>
<name>A0A9J7EMZ0_SPOLT</name>
<comment type="similarity">
    <text evidence="2">Belongs to the major royal jelly protein family.</text>
</comment>
<evidence type="ECO:0000256" key="3">
    <source>
        <dbReference type="ARBA" id="ARBA00022525"/>
    </source>
</evidence>
<dbReference type="PANTHER" id="PTHR10009">
    <property type="entry name" value="PROTEIN YELLOW-RELATED"/>
    <property type="match status" value="1"/>
</dbReference>
<accession>A0A9J7EMZ0</accession>
<sequence>MHYIKIKTFPHTILLLVLLINECKSQYYIGDNRFKYFTEVFSWKQINYDFDGVLYTKDEPIQKKLDSIFFRDEIDEKFQFFKQYNNIPIGFEVYNQKVFITVPRRRYGIPSTLNVVPLETGTSPLLKPYPNTESIDSFVSVYRPRVDSCKRLWMVDTGLIEVPNNFEQKRAPQIIIYDLETDTEILRHEIPMDVLVNGTTSGLTSITVDVLPSKCDDAHAYINDLARNGLIVFSLKQRSLWRISHKTFNYDVGATDFMVAHQVINWKDGLFSVALSDPDDDGKRTAYYHPFISTQEYSVSNEILKDQSADFAKNYKLEGVRGAFSQSGSHDFHSGSKALFYANVAQDGVMCWNTKIPLTTKTAIVVAQSHTKLVYISDLKVIKDEVWVLVNQIPVFIYSQFNVTETNFYVHKAKISDLIKHTVCDK</sequence>
<dbReference type="Gene3D" id="2.120.10.30">
    <property type="entry name" value="TolB, C-terminal domain"/>
    <property type="match status" value="1"/>
</dbReference>
<evidence type="ECO:0000313" key="6">
    <source>
        <dbReference type="Proteomes" id="UP000301870"/>
    </source>
</evidence>
<proteinExistence type="inferred from homology"/>
<keyword evidence="3" id="KW-0964">Secreted</keyword>
<dbReference type="GO" id="GO:0005576">
    <property type="term" value="C:extracellular region"/>
    <property type="evidence" value="ECO:0007669"/>
    <property type="project" value="UniProtKB-SubCell"/>
</dbReference>
<keyword evidence="4 5" id="KW-0732">Signal</keyword>
<feature type="chain" id="PRO_5039930638" evidence="5">
    <location>
        <begin position="26"/>
        <end position="426"/>
    </location>
</feature>
<evidence type="ECO:0000256" key="1">
    <source>
        <dbReference type="ARBA" id="ARBA00004613"/>
    </source>
</evidence>
<dbReference type="GeneID" id="111359823"/>
<dbReference type="RefSeq" id="XP_022831259.1">
    <property type="nucleotide sequence ID" value="XM_022975491.1"/>
</dbReference>
<comment type="subcellular location">
    <subcellularLocation>
        <location evidence="1">Secreted</location>
    </subcellularLocation>
</comment>
<dbReference type="OrthoDB" id="7776143at2759"/>
<dbReference type="AlphaFoldDB" id="A0A9J7EMZ0"/>
<gene>
    <name evidence="7" type="primary">LOC111359823</name>
</gene>
<evidence type="ECO:0000256" key="2">
    <source>
        <dbReference type="ARBA" id="ARBA00009127"/>
    </source>
</evidence>
<evidence type="ECO:0000313" key="7">
    <source>
        <dbReference type="RefSeq" id="XP_022831259.1"/>
    </source>
</evidence>
<evidence type="ECO:0000256" key="4">
    <source>
        <dbReference type="ARBA" id="ARBA00022729"/>
    </source>
</evidence>
<evidence type="ECO:0000256" key="5">
    <source>
        <dbReference type="SAM" id="SignalP"/>
    </source>
</evidence>
<keyword evidence="6" id="KW-1185">Reference proteome</keyword>
<dbReference type="CTD" id="693002"/>
<reference evidence="7" key="1">
    <citation type="submission" date="2025-08" db="UniProtKB">
        <authorList>
            <consortium name="RefSeq"/>
        </authorList>
    </citation>
    <scope>IDENTIFICATION</scope>
    <source>
        <strain evidence="7">Ishihara</strain>
        <tissue evidence="7">Whole body</tissue>
    </source>
</reference>
<protein>
    <submittedName>
        <fullName evidence="7">L-dopachrome tautomerase yellow-f2-like</fullName>
    </submittedName>
</protein>
<dbReference type="InterPro" id="IPR017996">
    <property type="entry name" value="MRJP/yellow-related"/>
</dbReference>
<organism evidence="6 7">
    <name type="scientific">Spodoptera litura</name>
    <name type="common">Asian cotton leafworm</name>
    <dbReference type="NCBI Taxonomy" id="69820"/>
    <lineage>
        <taxon>Eukaryota</taxon>
        <taxon>Metazoa</taxon>
        <taxon>Ecdysozoa</taxon>
        <taxon>Arthropoda</taxon>
        <taxon>Hexapoda</taxon>
        <taxon>Insecta</taxon>
        <taxon>Pterygota</taxon>
        <taxon>Neoptera</taxon>
        <taxon>Endopterygota</taxon>
        <taxon>Lepidoptera</taxon>
        <taxon>Glossata</taxon>
        <taxon>Ditrysia</taxon>
        <taxon>Noctuoidea</taxon>
        <taxon>Noctuidae</taxon>
        <taxon>Amphipyrinae</taxon>
        <taxon>Spodoptera</taxon>
    </lineage>
</organism>
<dbReference type="InterPro" id="IPR011042">
    <property type="entry name" value="6-blade_b-propeller_TolB-like"/>
</dbReference>
<dbReference type="Proteomes" id="UP000301870">
    <property type="component" value="Chromosome 3"/>
</dbReference>
<dbReference type="KEGG" id="sliu:111359823"/>
<feature type="signal peptide" evidence="5">
    <location>
        <begin position="1"/>
        <end position="25"/>
    </location>
</feature>